<evidence type="ECO:0000313" key="3">
    <source>
        <dbReference type="EMBL" id="PIZ17203.1"/>
    </source>
</evidence>
<dbReference type="PANTHER" id="PTHR43566">
    <property type="entry name" value="CONSERVED PROTEIN"/>
    <property type="match status" value="1"/>
</dbReference>
<dbReference type="InterPro" id="IPR027417">
    <property type="entry name" value="P-loop_NTPase"/>
</dbReference>
<sequence length="438" mass="51452">MRQNLNKSLFPRKALENIVKFLDTEEVIVLIGARQVGKTCIMRLLQNELRKRGIDEKIIHYFDLEDTSLLKILNAGPEEFLRYLSSLGADISGNLVVFIDEIQYLDNPSNFIKLLSDHHKNIKLVVSGSSTFDIRKKFKDSLAGRKIVFEIFPLDFQEFLLFRGEKILYDLLLRNSFEKIYREKIKPDFEELKFHSEKFKRLIDEFIVYGGYPRIALENNNGKKITYLAEIYNTYVKKDIKDLMRIDNPAAFNNLIKILGLQAGDLMNYDNTSIDLRMARPTLERYLFILKNTFIIEILAPYFTNKRKEIVKMPKIYFFDNGLRNAAINNFLPADSRTDTGVLVENFVFSQLIKNLRDLEELHFWRTQSKNEIDFIISGQNPVPVEVKYKSFKFPAVPRGMKYFLKNYLPPRGFVLTKDFFGMKEEEGRPIYFLPVWM</sequence>
<feature type="domain" description="DUF4143" evidence="2">
    <location>
        <begin position="237"/>
        <end position="389"/>
    </location>
</feature>
<dbReference type="Proteomes" id="UP000229307">
    <property type="component" value="Unassembled WGS sequence"/>
</dbReference>
<dbReference type="InterPro" id="IPR025420">
    <property type="entry name" value="DUF4143"/>
</dbReference>
<organism evidence="3 4">
    <name type="scientific">Candidatus Desantisbacteria bacterium CG_4_10_14_0_8_um_filter_48_22</name>
    <dbReference type="NCBI Taxonomy" id="1974543"/>
    <lineage>
        <taxon>Bacteria</taxon>
        <taxon>Candidatus Desantisiibacteriota</taxon>
    </lineage>
</organism>
<dbReference type="Gene3D" id="3.40.50.300">
    <property type="entry name" value="P-loop containing nucleotide triphosphate hydrolases"/>
    <property type="match status" value="2"/>
</dbReference>
<evidence type="ECO:0000259" key="2">
    <source>
        <dbReference type="Pfam" id="PF13635"/>
    </source>
</evidence>
<accession>A0A2M7SD59</accession>
<dbReference type="PANTHER" id="PTHR43566:SF1">
    <property type="entry name" value="AAA+ ATPASE DOMAIN-CONTAINING PROTEIN"/>
    <property type="match status" value="1"/>
</dbReference>
<dbReference type="Pfam" id="PF13173">
    <property type="entry name" value="AAA_14"/>
    <property type="match status" value="1"/>
</dbReference>
<dbReference type="SUPFAM" id="SSF52540">
    <property type="entry name" value="P-loop containing nucleoside triphosphate hydrolases"/>
    <property type="match status" value="1"/>
</dbReference>
<name>A0A2M7SD59_9BACT</name>
<gene>
    <name evidence="3" type="ORF">COY52_05015</name>
</gene>
<reference evidence="4" key="1">
    <citation type="submission" date="2017-09" db="EMBL/GenBank/DDBJ databases">
        <title>Depth-based differentiation of microbial function through sediment-hosted aquifers and enrichment of novel symbionts in the deep terrestrial subsurface.</title>
        <authorList>
            <person name="Probst A.J."/>
            <person name="Ladd B."/>
            <person name="Jarett J.K."/>
            <person name="Geller-Mcgrath D.E."/>
            <person name="Sieber C.M.K."/>
            <person name="Emerson J.B."/>
            <person name="Anantharaman K."/>
            <person name="Thomas B.C."/>
            <person name="Malmstrom R."/>
            <person name="Stieglmeier M."/>
            <person name="Klingl A."/>
            <person name="Woyke T."/>
            <person name="Ryan C.M."/>
            <person name="Banfield J.F."/>
        </authorList>
    </citation>
    <scope>NUCLEOTIDE SEQUENCE [LARGE SCALE GENOMIC DNA]</scope>
</reference>
<proteinExistence type="predicted"/>
<dbReference type="AlphaFoldDB" id="A0A2M7SD59"/>
<dbReference type="EMBL" id="PFMR01000136">
    <property type="protein sequence ID" value="PIZ17203.1"/>
    <property type="molecule type" value="Genomic_DNA"/>
</dbReference>
<evidence type="ECO:0000313" key="4">
    <source>
        <dbReference type="Proteomes" id="UP000229307"/>
    </source>
</evidence>
<protein>
    <recommendedName>
        <fullName evidence="5">AAA+ ATPase domain-containing protein</fullName>
    </recommendedName>
</protein>
<evidence type="ECO:0008006" key="5">
    <source>
        <dbReference type="Google" id="ProtNLM"/>
    </source>
</evidence>
<comment type="caution">
    <text evidence="3">The sequence shown here is derived from an EMBL/GenBank/DDBJ whole genome shotgun (WGS) entry which is preliminary data.</text>
</comment>
<evidence type="ECO:0000259" key="1">
    <source>
        <dbReference type="Pfam" id="PF13173"/>
    </source>
</evidence>
<dbReference type="Pfam" id="PF13635">
    <property type="entry name" value="DUF4143"/>
    <property type="match status" value="1"/>
</dbReference>
<feature type="domain" description="AAA" evidence="1">
    <location>
        <begin position="25"/>
        <end position="160"/>
    </location>
</feature>
<dbReference type="InterPro" id="IPR041682">
    <property type="entry name" value="AAA_14"/>
</dbReference>